<dbReference type="EMBL" id="KK207766">
    <property type="protein sequence ID" value="EZF54967.1"/>
    <property type="molecule type" value="Genomic_DNA"/>
</dbReference>
<dbReference type="AlphaFoldDB" id="A0A022W9C7"/>
<protein>
    <submittedName>
        <fullName evidence="1">Uncharacterized protein</fullName>
    </submittedName>
</protein>
<dbReference type="HOGENOM" id="CLU_2016861_0_0_1"/>
<accession>A0A022W9C7</accession>
<evidence type="ECO:0000313" key="1">
    <source>
        <dbReference type="EMBL" id="EZF54967.1"/>
    </source>
</evidence>
<dbReference type="Proteomes" id="UP000023758">
    <property type="component" value="Unassembled WGS sequence"/>
</dbReference>
<name>A0A022W9C7_TRIRU</name>
<organism evidence="1">
    <name type="scientific">Trichophyton rubrum CBS 288.86</name>
    <dbReference type="NCBI Taxonomy" id="1215330"/>
    <lineage>
        <taxon>Eukaryota</taxon>
        <taxon>Fungi</taxon>
        <taxon>Dikarya</taxon>
        <taxon>Ascomycota</taxon>
        <taxon>Pezizomycotina</taxon>
        <taxon>Eurotiomycetes</taxon>
        <taxon>Eurotiomycetidae</taxon>
        <taxon>Onygenales</taxon>
        <taxon>Arthrodermataceae</taxon>
        <taxon>Trichophyton</taxon>
    </lineage>
</organism>
<reference evidence="1" key="1">
    <citation type="submission" date="2014-02" db="EMBL/GenBank/DDBJ databases">
        <title>The Genome Sequence of Trichophyton rubrum (morphotype fischeri) CBS 288.86.</title>
        <authorList>
            <consortium name="The Broad Institute Genomics Platform"/>
            <person name="Cuomo C.A."/>
            <person name="White T.C."/>
            <person name="Graser Y."/>
            <person name="Martinez-Rossi N."/>
            <person name="Heitman J."/>
            <person name="Young S.K."/>
            <person name="Zeng Q."/>
            <person name="Gargeya S."/>
            <person name="Abouelleil A."/>
            <person name="Alvarado L."/>
            <person name="Chapman S.B."/>
            <person name="Gainer-Dewar J."/>
            <person name="Goldberg J."/>
            <person name="Griggs A."/>
            <person name="Gujja S."/>
            <person name="Hansen M."/>
            <person name="Howarth C."/>
            <person name="Imamovic A."/>
            <person name="Larimer J."/>
            <person name="Martinez D."/>
            <person name="Murphy C."/>
            <person name="Pearson M.D."/>
            <person name="Persinoti G."/>
            <person name="Poon T."/>
            <person name="Priest M."/>
            <person name="Roberts A.D."/>
            <person name="Saif S."/>
            <person name="Shea T.D."/>
            <person name="Sykes S.N."/>
            <person name="Wortman J."/>
            <person name="Nusbaum C."/>
            <person name="Birren B."/>
        </authorList>
    </citation>
    <scope>NUCLEOTIDE SEQUENCE [LARGE SCALE GENOMIC DNA]</scope>
    <source>
        <strain evidence="1">CBS 288.86</strain>
    </source>
</reference>
<proteinExistence type="predicted"/>
<sequence>MGSGPPVSERHLLGRAQIVPCQTGSACNGVSRLAEKKAKRAFGVKNSRTSYHRTLREGWTRYLLDIIAARSNKISQFPFDVELLHCSGVTATRCLFRLSRTLLRTTYFPPFYRCCNVAPMVTI</sequence>
<gene>
    <name evidence="1" type="ORF">H103_02352</name>
</gene>